<dbReference type="GO" id="GO:0032506">
    <property type="term" value="P:cytokinetic process"/>
    <property type="evidence" value="ECO:0007669"/>
    <property type="project" value="TreeGrafter"/>
</dbReference>
<organism evidence="2 3">
    <name type="scientific">Ferrimonas lipolytica</name>
    <dbReference type="NCBI Taxonomy" id="2724191"/>
    <lineage>
        <taxon>Bacteria</taxon>
        <taxon>Pseudomonadati</taxon>
        <taxon>Pseudomonadota</taxon>
        <taxon>Gammaproteobacteria</taxon>
        <taxon>Alteromonadales</taxon>
        <taxon>Ferrimonadaceae</taxon>
        <taxon>Ferrimonas</taxon>
    </lineage>
</organism>
<dbReference type="PANTHER" id="PTHR38687">
    <property type="entry name" value="CELL DIVISION PROTEIN DEDD-RELATED"/>
    <property type="match status" value="1"/>
</dbReference>
<evidence type="ECO:0000313" key="3">
    <source>
        <dbReference type="Proteomes" id="UP000501602"/>
    </source>
</evidence>
<accession>A0A6H1UG33</accession>
<feature type="domain" description="SPOR" evidence="1">
    <location>
        <begin position="104"/>
        <end position="183"/>
    </location>
</feature>
<evidence type="ECO:0000313" key="2">
    <source>
        <dbReference type="EMBL" id="QIZ77176.1"/>
    </source>
</evidence>
<dbReference type="InterPro" id="IPR052521">
    <property type="entry name" value="Cell_div_SPOR-domain"/>
</dbReference>
<dbReference type="Proteomes" id="UP000501602">
    <property type="component" value="Chromosome"/>
</dbReference>
<dbReference type="InterPro" id="IPR036680">
    <property type="entry name" value="SPOR-like_sf"/>
</dbReference>
<evidence type="ECO:0000259" key="1">
    <source>
        <dbReference type="PROSITE" id="PS51724"/>
    </source>
</evidence>
<dbReference type="EMBL" id="CP051180">
    <property type="protein sequence ID" value="QIZ77176.1"/>
    <property type="molecule type" value="Genomic_DNA"/>
</dbReference>
<dbReference type="GO" id="GO:0042834">
    <property type="term" value="F:peptidoglycan binding"/>
    <property type="evidence" value="ECO:0007669"/>
    <property type="project" value="InterPro"/>
</dbReference>
<proteinExistence type="predicted"/>
<dbReference type="KEGG" id="fes:HER31_09990"/>
<dbReference type="GO" id="GO:0030428">
    <property type="term" value="C:cell septum"/>
    <property type="evidence" value="ECO:0007669"/>
    <property type="project" value="TreeGrafter"/>
</dbReference>
<dbReference type="AlphaFoldDB" id="A0A6H1UG33"/>
<dbReference type="Pfam" id="PF05036">
    <property type="entry name" value="SPOR"/>
    <property type="match status" value="1"/>
</dbReference>
<gene>
    <name evidence="2" type="ORF">HER31_09990</name>
</gene>
<sequence>MASAFHNRLVGTVVLVAVAVLVLPEILDGEKATLEQQFATIPLRPSVEVVEVESVEPIQELTKPSWEIESDAEIAAAVQTVAKVEALKVDKKVAKATNTKPKSTSVKAGWSVRMGSFQNADNVKRLVAKLRQQKYPTYTIPAKPIDGALTVVFVGPEIDKQRVETLRTDLVKKMKMSGTVVAYDPLQL</sequence>
<dbReference type="SUPFAM" id="SSF110997">
    <property type="entry name" value="Sporulation related repeat"/>
    <property type="match status" value="1"/>
</dbReference>
<dbReference type="InterPro" id="IPR007730">
    <property type="entry name" value="SPOR-like_dom"/>
</dbReference>
<protein>
    <submittedName>
        <fullName evidence="2">SPOR domain-containing protein</fullName>
    </submittedName>
</protein>
<dbReference type="Gene3D" id="3.30.70.1070">
    <property type="entry name" value="Sporulation related repeat"/>
    <property type="match status" value="1"/>
</dbReference>
<dbReference type="GO" id="GO:0032153">
    <property type="term" value="C:cell division site"/>
    <property type="evidence" value="ECO:0007669"/>
    <property type="project" value="TreeGrafter"/>
</dbReference>
<keyword evidence="3" id="KW-1185">Reference proteome</keyword>
<name>A0A6H1UG33_9GAMM</name>
<dbReference type="PROSITE" id="PS51724">
    <property type="entry name" value="SPOR"/>
    <property type="match status" value="1"/>
</dbReference>
<reference evidence="2 3" key="1">
    <citation type="submission" date="2020-04" db="EMBL/GenBank/DDBJ databases">
        <title>Ferrimonas sp. S7 isolated from sea water.</title>
        <authorList>
            <person name="Bae S.S."/>
            <person name="Baek K."/>
        </authorList>
    </citation>
    <scope>NUCLEOTIDE SEQUENCE [LARGE SCALE GENOMIC DNA]</scope>
    <source>
        <strain evidence="2 3">S7</strain>
    </source>
</reference>
<dbReference type="PANTHER" id="PTHR38687:SF1">
    <property type="entry name" value="CELL DIVISION PROTEIN DEDD"/>
    <property type="match status" value="1"/>
</dbReference>
<dbReference type="RefSeq" id="WP_168660437.1">
    <property type="nucleotide sequence ID" value="NZ_CP051180.1"/>
</dbReference>